<feature type="compositionally biased region" description="Low complexity" evidence="4">
    <location>
        <begin position="13"/>
        <end position="22"/>
    </location>
</feature>
<dbReference type="EMBL" id="DUZY01000002">
    <property type="protein sequence ID" value="DAD29847.1"/>
    <property type="molecule type" value="Genomic_DNA"/>
</dbReference>
<gene>
    <name evidence="6" type="ORF">HUJ06_031315</name>
</gene>
<dbReference type="PANTHER" id="PTHR24102:SF28">
    <property type="entry name" value="PHD-TYPE DOMAIN-CONTAINING PROTEIN"/>
    <property type="match status" value="1"/>
</dbReference>
<proteinExistence type="predicted"/>
<dbReference type="Pfam" id="PF00628">
    <property type="entry name" value="PHD"/>
    <property type="match status" value="1"/>
</dbReference>
<dbReference type="Gene3D" id="3.30.40.10">
    <property type="entry name" value="Zinc/RING finger domain, C3HC4 (zinc finger)"/>
    <property type="match status" value="1"/>
</dbReference>
<keyword evidence="3" id="KW-0862">Zinc</keyword>
<keyword evidence="2" id="KW-0863">Zinc-finger</keyword>
<sequence>MGETPKLTKRSSPRILKSSPSSAVSIPPTPEALVPRRSSWRISLGSSPPPPCKSLLQVEETTNIHGETPNSAKNGRRSTKRSEKASIGASFAPISPDCSESKKRKRSERAETAKTRARFLRNSTSHKKKKNNDVPKRRVYYKKVVYDEGEFSIGDDVYVKRREDASSDDEDPEVDECRICFKSGKARMIECDDCLGGFHLRCLKPPLKEVLEGDWILWIL</sequence>
<feature type="region of interest" description="Disordered" evidence="4">
    <location>
        <begin position="1"/>
        <end position="133"/>
    </location>
</feature>
<dbReference type="GO" id="GO:0008270">
    <property type="term" value="F:zinc ion binding"/>
    <property type="evidence" value="ECO:0007669"/>
    <property type="project" value="UniProtKB-KW"/>
</dbReference>
<dbReference type="Proteomes" id="UP000607653">
    <property type="component" value="Unassembled WGS sequence"/>
</dbReference>
<evidence type="ECO:0000256" key="1">
    <source>
        <dbReference type="ARBA" id="ARBA00022723"/>
    </source>
</evidence>
<evidence type="ECO:0000256" key="3">
    <source>
        <dbReference type="ARBA" id="ARBA00022833"/>
    </source>
</evidence>
<dbReference type="InterPro" id="IPR013083">
    <property type="entry name" value="Znf_RING/FYVE/PHD"/>
</dbReference>
<keyword evidence="7" id="KW-1185">Reference proteome</keyword>
<evidence type="ECO:0000313" key="6">
    <source>
        <dbReference type="EMBL" id="DAD29847.1"/>
    </source>
</evidence>
<accession>A0A822YBN3</accession>
<reference evidence="6 7" key="1">
    <citation type="journal article" date="2020" name="Mol. Biol. Evol.">
        <title>Distinct Expression and Methylation Patterns for Genes with Different Fates following a Single Whole-Genome Duplication in Flowering Plants.</title>
        <authorList>
            <person name="Shi T."/>
            <person name="Rahmani R.S."/>
            <person name="Gugger P.F."/>
            <person name="Wang M."/>
            <person name="Li H."/>
            <person name="Zhang Y."/>
            <person name="Li Z."/>
            <person name="Wang Q."/>
            <person name="Van de Peer Y."/>
            <person name="Marchal K."/>
            <person name="Chen J."/>
        </authorList>
    </citation>
    <scope>NUCLEOTIDE SEQUENCE [LARGE SCALE GENOMIC DNA]</scope>
    <source>
        <tissue evidence="6">Leaf</tissue>
    </source>
</reference>
<evidence type="ECO:0000256" key="4">
    <source>
        <dbReference type="SAM" id="MobiDB-lite"/>
    </source>
</evidence>
<dbReference type="SUPFAM" id="SSF57903">
    <property type="entry name" value="FYVE/PHD zinc finger"/>
    <property type="match status" value="1"/>
</dbReference>
<evidence type="ECO:0000313" key="7">
    <source>
        <dbReference type="Proteomes" id="UP000607653"/>
    </source>
</evidence>
<dbReference type="AlphaFoldDB" id="A0A822YBN3"/>
<evidence type="ECO:0000256" key="2">
    <source>
        <dbReference type="ARBA" id="ARBA00022771"/>
    </source>
</evidence>
<dbReference type="Gene3D" id="2.30.30.490">
    <property type="match status" value="1"/>
</dbReference>
<dbReference type="InterPro" id="IPR043151">
    <property type="entry name" value="BAH_sf"/>
</dbReference>
<dbReference type="InterPro" id="IPR019787">
    <property type="entry name" value="Znf_PHD-finger"/>
</dbReference>
<evidence type="ECO:0000259" key="5">
    <source>
        <dbReference type="Pfam" id="PF00628"/>
    </source>
</evidence>
<feature type="domain" description="PHD-type" evidence="5">
    <location>
        <begin position="177"/>
        <end position="216"/>
    </location>
</feature>
<comment type="caution">
    <text evidence="6">The sequence shown here is derived from an EMBL/GenBank/DDBJ whole genome shotgun (WGS) entry which is preliminary data.</text>
</comment>
<protein>
    <recommendedName>
        <fullName evidence="5">PHD-type domain-containing protein</fullName>
    </recommendedName>
</protein>
<dbReference type="PANTHER" id="PTHR24102">
    <property type="entry name" value="PHD FINGER PROTEIN"/>
    <property type="match status" value="1"/>
</dbReference>
<dbReference type="InterPro" id="IPR011011">
    <property type="entry name" value="Znf_FYVE_PHD"/>
</dbReference>
<keyword evidence="1" id="KW-0479">Metal-binding</keyword>
<feature type="compositionally biased region" description="Polar residues" evidence="4">
    <location>
        <begin position="59"/>
        <end position="73"/>
    </location>
</feature>
<name>A0A822YBN3_NELNU</name>
<organism evidence="6 7">
    <name type="scientific">Nelumbo nucifera</name>
    <name type="common">Sacred lotus</name>
    <dbReference type="NCBI Taxonomy" id="4432"/>
    <lineage>
        <taxon>Eukaryota</taxon>
        <taxon>Viridiplantae</taxon>
        <taxon>Streptophyta</taxon>
        <taxon>Embryophyta</taxon>
        <taxon>Tracheophyta</taxon>
        <taxon>Spermatophyta</taxon>
        <taxon>Magnoliopsida</taxon>
        <taxon>Proteales</taxon>
        <taxon>Nelumbonaceae</taxon>
        <taxon>Nelumbo</taxon>
    </lineage>
</organism>
<feature type="compositionally biased region" description="Basic residues" evidence="4">
    <location>
        <begin position="115"/>
        <end position="130"/>
    </location>
</feature>